<dbReference type="RefSeq" id="WP_011217358.1">
    <property type="nucleotide sequence ID" value="NZ_PYMJ01000019.1"/>
</dbReference>
<feature type="signal peptide" evidence="1">
    <location>
        <begin position="1"/>
        <end position="18"/>
    </location>
</feature>
<accession>A0A2T3JCX0</accession>
<keyword evidence="3" id="KW-1185">Reference proteome</keyword>
<evidence type="ECO:0000256" key="1">
    <source>
        <dbReference type="SAM" id="SignalP"/>
    </source>
</evidence>
<keyword evidence="1" id="KW-0732">Signal</keyword>
<evidence type="ECO:0000313" key="3">
    <source>
        <dbReference type="Proteomes" id="UP000240987"/>
    </source>
</evidence>
<dbReference type="AlphaFoldDB" id="A0A2T3JCX0"/>
<reference evidence="2 3" key="1">
    <citation type="submission" date="2018-01" db="EMBL/GenBank/DDBJ databases">
        <title>Whole genome sequencing of Histamine producing bacteria.</title>
        <authorList>
            <person name="Butler K."/>
        </authorList>
    </citation>
    <scope>NUCLEOTIDE SEQUENCE [LARGE SCALE GENOMIC DNA]</scope>
    <source>
        <strain evidence="2 3">JCM 12947</strain>
    </source>
</reference>
<evidence type="ECO:0000313" key="2">
    <source>
        <dbReference type="EMBL" id="PSU46710.1"/>
    </source>
</evidence>
<sequence>MKRYLLSVVILASSSAFAGSDYDGCIDNIQTEICQAYFAGISHGKENVDIAEVGELEDSFRSRALEQRVGERYRKTVQTEKKNVQVSNL</sequence>
<dbReference type="EMBL" id="PYMJ01000019">
    <property type="protein sequence ID" value="PSU46710.1"/>
    <property type="molecule type" value="Genomic_DNA"/>
</dbReference>
<organism evidence="2 3">
    <name type="scientific">Photobacterium frigidiphilum</name>
    <dbReference type="NCBI Taxonomy" id="264736"/>
    <lineage>
        <taxon>Bacteria</taxon>
        <taxon>Pseudomonadati</taxon>
        <taxon>Pseudomonadota</taxon>
        <taxon>Gammaproteobacteria</taxon>
        <taxon>Vibrionales</taxon>
        <taxon>Vibrionaceae</taxon>
        <taxon>Photobacterium</taxon>
    </lineage>
</organism>
<dbReference type="Proteomes" id="UP000240987">
    <property type="component" value="Unassembled WGS sequence"/>
</dbReference>
<comment type="caution">
    <text evidence="2">The sequence shown here is derived from an EMBL/GenBank/DDBJ whole genome shotgun (WGS) entry which is preliminary data.</text>
</comment>
<name>A0A2T3JCX0_9GAMM</name>
<protein>
    <submittedName>
        <fullName evidence="2">Uncharacterized protein</fullName>
    </submittedName>
</protein>
<dbReference type="OrthoDB" id="5828077at2"/>
<gene>
    <name evidence="2" type="ORF">C9J12_17210</name>
</gene>
<proteinExistence type="predicted"/>
<feature type="chain" id="PRO_5015762389" evidence="1">
    <location>
        <begin position="19"/>
        <end position="89"/>
    </location>
</feature>